<dbReference type="AlphaFoldDB" id="A0A3A4A4T1"/>
<organism evidence="1 2">
    <name type="scientific">Bailinhaonella thermotolerans</name>
    <dbReference type="NCBI Taxonomy" id="1070861"/>
    <lineage>
        <taxon>Bacteria</taxon>
        <taxon>Bacillati</taxon>
        <taxon>Actinomycetota</taxon>
        <taxon>Actinomycetes</taxon>
        <taxon>Streptosporangiales</taxon>
        <taxon>Streptosporangiaceae</taxon>
        <taxon>Bailinhaonella</taxon>
    </lineage>
</organism>
<evidence type="ECO:0000313" key="2">
    <source>
        <dbReference type="Proteomes" id="UP000265768"/>
    </source>
</evidence>
<accession>A0A3A4A4T1</accession>
<comment type="caution">
    <text evidence="1">The sequence shown here is derived from an EMBL/GenBank/DDBJ whole genome shotgun (WGS) entry which is preliminary data.</text>
</comment>
<keyword evidence="2" id="KW-1185">Reference proteome</keyword>
<reference evidence="1 2" key="1">
    <citation type="submission" date="2018-09" db="EMBL/GenBank/DDBJ databases">
        <title>YIM 75507 draft genome.</title>
        <authorList>
            <person name="Tang S."/>
            <person name="Feng Y."/>
        </authorList>
    </citation>
    <scope>NUCLEOTIDE SEQUENCE [LARGE SCALE GENOMIC DNA]</scope>
    <source>
        <strain evidence="1 2">YIM 75507</strain>
    </source>
</reference>
<evidence type="ECO:0000313" key="1">
    <source>
        <dbReference type="EMBL" id="RJL22821.1"/>
    </source>
</evidence>
<dbReference type="Proteomes" id="UP000265768">
    <property type="component" value="Unassembled WGS sequence"/>
</dbReference>
<dbReference type="OrthoDB" id="4535590at2"/>
<protein>
    <submittedName>
        <fullName evidence="1">Uncharacterized protein</fullName>
    </submittedName>
</protein>
<dbReference type="RefSeq" id="WP_119930912.1">
    <property type="nucleotide sequence ID" value="NZ_QZEY01000021.1"/>
</dbReference>
<dbReference type="EMBL" id="QZEY01000021">
    <property type="protein sequence ID" value="RJL22821.1"/>
    <property type="molecule type" value="Genomic_DNA"/>
</dbReference>
<sequence length="239" mass="25358">MPDRSASWDAALGRLYDVFARVPRPARVPGCPHCAGPGEDRRLLDGPVAAIGAGDLARYAAKALTTWGGEAEFRYFLPRLLECAAADAFGYPDPEIVFGRLAAAGWAEWPGEERAAVTAFLDAWWDETLRRHPSSPGIGTVLCSLAATGLDLGPRLRALRPLATEAAIAHLHDLATEELSGGRLTNPFWDRSSPGHAVVLAWLTGGPAAEAAEAAFARETREPVLELLAAARPHLGPGA</sequence>
<gene>
    <name evidence="1" type="ORF">D5H75_35170</name>
</gene>
<name>A0A3A4A4T1_9ACTN</name>
<proteinExistence type="predicted"/>